<dbReference type="RefSeq" id="XP_038791106.1">
    <property type="nucleotide sequence ID" value="XM_038925250.1"/>
</dbReference>
<feature type="compositionally biased region" description="Polar residues" evidence="1">
    <location>
        <begin position="857"/>
        <end position="888"/>
    </location>
</feature>
<dbReference type="GeneID" id="62198428"/>
<proteinExistence type="predicted"/>
<feature type="region of interest" description="Disordered" evidence="1">
    <location>
        <begin position="764"/>
        <end position="1107"/>
    </location>
</feature>
<gene>
    <name evidence="2" type="ORF">GT037_000203</name>
</gene>
<organism evidence="2 3">
    <name type="scientific">Alternaria burnsii</name>
    <dbReference type="NCBI Taxonomy" id="1187904"/>
    <lineage>
        <taxon>Eukaryota</taxon>
        <taxon>Fungi</taxon>
        <taxon>Dikarya</taxon>
        <taxon>Ascomycota</taxon>
        <taxon>Pezizomycotina</taxon>
        <taxon>Dothideomycetes</taxon>
        <taxon>Pleosporomycetidae</taxon>
        <taxon>Pleosporales</taxon>
        <taxon>Pleosporineae</taxon>
        <taxon>Pleosporaceae</taxon>
        <taxon>Alternaria</taxon>
        <taxon>Alternaria sect. Alternaria</taxon>
    </lineage>
</organism>
<accession>A0A8H7BKK8</accession>
<feature type="compositionally biased region" description="Polar residues" evidence="1">
    <location>
        <begin position="240"/>
        <end position="250"/>
    </location>
</feature>
<keyword evidence="3" id="KW-1185">Reference proteome</keyword>
<name>A0A8H7BKK8_9PLEO</name>
<feature type="compositionally biased region" description="Basic and acidic residues" evidence="1">
    <location>
        <begin position="891"/>
        <end position="909"/>
    </location>
</feature>
<protein>
    <submittedName>
        <fullName evidence="2">Uncharacterized protein</fullName>
    </submittedName>
</protein>
<feature type="region of interest" description="Disordered" evidence="1">
    <location>
        <begin position="200"/>
        <end position="250"/>
    </location>
</feature>
<feature type="compositionally biased region" description="Low complexity" evidence="1">
    <location>
        <begin position="1011"/>
        <end position="1022"/>
    </location>
</feature>
<feature type="compositionally biased region" description="Polar residues" evidence="1">
    <location>
        <begin position="1131"/>
        <end position="1164"/>
    </location>
</feature>
<reference evidence="2" key="1">
    <citation type="submission" date="2020-01" db="EMBL/GenBank/DDBJ databases">
        <authorList>
            <person name="Feng Z.H.Z."/>
        </authorList>
    </citation>
    <scope>NUCLEOTIDE SEQUENCE</scope>
    <source>
        <strain evidence="2">CBS107.38</strain>
    </source>
</reference>
<feature type="compositionally biased region" description="Low complexity" evidence="1">
    <location>
        <begin position="1086"/>
        <end position="1101"/>
    </location>
</feature>
<reference evidence="2" key="2">
    <citation type="submission" date="2020-08" db="EMBL/GenBank/DDBJ databases">
        <title>Draft Genome Sequence of Cumin Blight Pathogen Alternaria burnsii.</title>
        <authorList>
            <person name="Feng Z."/>
        </authorList>
    </citation>
    <scope>NUCLEOTIDE SEQUENCE</scope>
    <source>
        <strain evidence="2">CBS107.38</strain>
    </source>
</reference>
<sequence>MDGSAITYATSKDWLDIMKNRSKVRMHELIERLGLRAKWSSNKRGKTNFESALVRELVADMGDVVSTLPKEPDELMKFLSDEGSLKEEVDGLLEKHGAKVWGRVGDREHLITANEPGVEEGLYPRDLYIENEEDRALIHKLLHWWIGLKACNVILARERLDRERRKKAENRQARADAEFSGQQEGGTPASFVALAPNSVLHDGDTASRGSPMSSSAMLTPPESGESPTIGPREGAGFTALNGSAHATNGNAAFTSTKTHEQQVSQQPNSIVEGVWNKLAAEASKSRYLSTLSGPAPTQAAHSTETKAAVQQQIANATQAAADRQISVQMAALVASFRSDDGVPEELPQPNNSMSYRGLDYDGLRALRQYIYGEERGVSMDEEALLNQLERTWREGVRADYNRIIENIPVFIARERAFLTWVELKRHLSALLRANDRWSAEGHTAAEIERRIQQHRTLMGCTQTIIANFEDIGQGFGLGPNVAVDRDELLRQALVVLAGEKYAVEMQWKPVDFTQVMGWLHDHLESFRKEEEEEGKGMLWYIGESRRYSKDNLALDLEHGVRRWDRARWISVFSSHNPTIREVTECLGLGLSASSSTTNRGIPKFDNPDYRKLSSEVTKLSKELPKERDALLDFAADPSSLNQELEELLASYGPAIWGRDADRSCLLTPDPTKKTYNKDLFYEEPEHKDILKIHLHRWIIIKACYYIRNMKLKRPSGANEYDQLADIDGEGLSPHGTPQSLTPPDPETVATTEFEVKPINLKKRKSNAHLTMSDDDELEASPVKRPYSTMPVSRKGSPRKSLKSLYPAGPGSTENIPPMPTHSLLHRFSPAPGTASEPARLQLSPLSNNDLNGVSRPSAVTQNSTSSAPGGFTAVNTGSFTAVNNTPSASEPPREPVREQTREPSREVHRAPHPIGHRHSNSYTSPYEPSSHSTAMARSATDTPRSAPPATPTPAPNQGFSAVSTSSAANGAGAHMKKESPAVQPVQHAHIAPQPQQQSQPPQPQQQPPQAQPQGSQQTPSHTPHQHHASPHGQPPQPHHSQHAHLPSHPHIQAQHQPLPRPPSRANTPSHPFGRSLAPHPRSRSSTPLAQAAPNQPATAPNKQVTSAPAIQSAPAYGIQLVPTQEAPPAPSSRQRLPSNSSQPAAPQHASPHQSHQPVLKSQQPQQPPEMAHAVQPPQTFPRGSVSTSTADLRLLQCEVTAGLFTFFYPRTTMPPDEPALLVRMHTLWFHGESLFRAELPQHFDLVSKILTAWLHERQAIASLRHSMQANPGVSHVGLVDRLLAMNDLRAMRLKWKNMSSIDGLSPEDLLCMAFRVMTNTEGSEYLFKDGLARLELGVFEFLRSEDSKIVMQRRDTRAG</sequence>
<feature type="region of interest" description="Disordered" evidence="1">
    <location>
        <begin position="1123"/>
        <end position="1186"/>
    </location>
</feature>
<feature type="compositionally biased region" description="Polar residues" evidence="1">
    <location>
        <begin position="920"/>
        <end position="935"/>
    </location>
</feature>
<feature type="compositionally biased region" description="Polar residues" evidence="1">
    <location>
        <begin position="207"/>
        <end position="217"/>
    </location>
</feature>
<feature type="compositionally biased region" description="Polar residues" evidence="1">
    <location>
        <begin position="957"/>
        <end position="968"/>
    </location>
</feature>
<evidence type="ECO:0000256" key="1">
    <source>
        <dbReference type="SAM" id="MobiDB-lite"/>
    </source>
</evidence>
<evidence type="ECO:0000313" key="2">
    <source>
        <dbReference type="EMBL" id="KAF7681227.1"/>
    </source>
</evidence>
<dbReference type="Proteomes" id="UP000596902">
    <property type="component" value="Unassembled WGS sequence"/>
</dbReference>
<feature type="compositionally biased region" description="Basic residues" evidence="1">
    <location>
        <begin position="910"/>
        <end position="919"/>
    </location>
</feature>
<feature type="region of interest" description="Disordered" evidence="1">
    <location>
        <begin position="727"/>
        <end position="747"/>
    </location>
</feature>
<feature type="region of interest" description="Disordered" evidence="1">
    <location>
        <begin position="167"/>
        <end position="188"/>
    </location>
</feature>
<feature type="compositionally biased region" description="Pro residues" evidence="1">
    <location>
        <begin position="945"/>
        <end position="954"/>
    </location>
</feature>
<feature type="compositionally biased region" description="Pro residues" evidence="1">
    <location>
        <begin position="1000"/>
        <end position="1010"/>
    </location>
</feature>
<dbReference type="EMBL" id="JAAABM010000001">
    <property type="protein sequence ID" value="KAF7681227.1"/>
    <property type="molecule type" value="Genomic_DNA"/>
</dbReference>
<comment type="caution">
    <text evidence="2">The sequence shown here is derived from an EMBL/GenBank/DDBJ whole genome shotgun (WGS) entry which is preliminary data.</text>
</comment>
<evidence type="ECO:0000313" key="3">
    <source>
        <dbReference type="Proteomes" id="UP000596902"/>
    </source>
</evidence>